<dbReference type="RefSeq" id="WP_087815769.1">
    <property type="nucleotide sequence ID" value="NZ_CBCPKE010000001.1"/>
</dbReference>
<gene>
    <name evidence="2" type="ORF">CBW57_08710</name>
</gene>
<organism evidence="2 3">
    <name type="scientific">Yersinia intermedia</name>
    <dbReference type="NCBI Taxonomy" id="631"/>
    <lineage>
        <taxon>Bacteria</taxon>
        <taxon>Pseudomonadati</taxon>
        <taxon>Pseudomonadota</taxon>
        <taxon>Gammaproteobacteria</taxon>
        <taxon>Enterobacterales</taxon>
        <taxon>Yersiniaceae</taxon>
        <taxon>Yersinia</taxon>
    </lineage>
</organism>
<keyword evidence="1" id="KW-0732">Signal</keyword>
<reference evidence="2 3" key="1">
    <citation type="submission" date="2017-05" db="EMBL/GenBank/DDBJ databases">
        <title>Whole genome sequencing of Yersinia kristensenii.</title>
        <authorList>
            <person name="Campioni F."/>
        </authorList>
    </citation>
    <scope>NUCLEOTIDE SEQUENCE [LARGE SCALE GENOMIC DNA]</scope>
    <source>
        <strain evidence="2 3">CFSAN060536</strain>
    </source>
</reference>
<protein>
    <recommendedName>
        <fullName evidence="4">Lipoprotein</fullName>
    </recommendedName>
</protein>
<dbReference type="PROSITE" id="PS51257">
    <property type="entry name" value="PROKAR_LIPOPROTEIN"/>
    <property type="match status" value="1"/>
</dbReference>
<comment type="caution">
    <text evidence="2">The sequence shown here is derived from an EMBL/GenBank/DDBJ whole genome shotgun (WGS) entry which is preliminary data.</text>
</comment>
<sequence>MFKHMIVVLLVTLLGGCVRPTAQPASPSAVDKKALIGIWAMLPLKNGIANVVEFRADDQVLLHSFNCENPQVKMGVEQSHYVVDKSSQIIRLTSSGHASQLKILGIIGRVMKLKQPIDFENESLTFFYLKVEQVIPLCGMYKPEDKSQKTAFRPGDFIAAPAIPEHKDLEKFVGKWQSKKVTQLEIVKDKQGRFTLFHAADNNWRYLFNNVHWVGDELNFNSYAYSDKPELFGHPFHKSQIPAQIRLLPNDKMRMTIEIGGDKSVFELTR</sequence>
<feature type="chain" id="PRO_5012329324" description="Lipoprotein" evidence="1">
    <location>
        <begin position="25"/>
        <end position="270"/>
    </location>
</feature>
<dbReference type="AlphaFoldDB" id="A0A209A4L3"/>
<dbReference type="Proteomes" id="UP000196440">
    <property type="component" value="Unassembled WGS sequence"/>
</dbReference>
<name>A0A209A4L3_YERIN</name>
<dbReference type="EMBL" id="NHOI01000010">
    <property type="protein sequence ID" value="OVZ87648.1"/>
    <property type="molecule type" value="Genomic_DNA"/>
</dbReference>
<evidence type="ECO:0000313" key="3">
    <source>
        <dbReference type="Proteomes" id="UP000196440"/>
    </source>
</evidence>
<evidence type="ECO:0008006" key="4">
    <source>
        <dbReference type="Google" id="ProtNLM"/>
    </source>
</evidence>
<evidence type="ECO:0000313" key="2">
    <source>
        <dbReference type="EMBL" id="OVZ87648.1"/>
    </source>
</evidence>
<feature type="signal peptide" evidence="1">
    <location>
        <begin position="1"/>
        <end position="24"/>
    </location>
</feature>
<proteinExistence type="predicted"/>
<accession>A0A209A4L3</accession>
<evidence type="ECO:0000256" key="1">
    <source>
        <dbReference type="SAM" id="SignalP"/>
    </source>
</evidence>